<dbReference type="EMBL" id="WTYB01000001">
    <property type="protein sequence ID" value="MXP38275.1"/>
    <property type="molecule type" value="Genomic_DNA"/>
</dbReference>
<evidence type="ECO:0000313" key="4">
    <source>
        <dbReference type="Proteomes" id="UP000548685"/>
    </source>
</evidence>
<reference evidence="1 4" key="2">
    <citation type="submission" date="2020-08" db="EMBL/GenBank/DDBJ databases">
        <title>Genomic Encyclopedia of Type Strains, Phase IV (KMG-IV): sequencing the most valuable type-strain genomes for metagenomic binning, comparative biology and taxonomic classification.</title>
        <authorList>
            <person name="Goeker M."/>
        </authorList>
    </citation>
    <scope>NUCLEOTIDE SEQUENCE [LARGE SCALE GENOMIC DNA]</scope>
    <source>
        <strain evidence="1 4">DSM 8510</strain>
    </source>
</reference>
<name>A0A6I4ULR7_9SPHN</name>
<keyword evidence="4" id="KW-1185">Reference proteome</keyword>
<accession>A0A6I4ULR7</accession>
<comment type="caution">
    <text evidence="2">The sequence shown here is derived from an EMBL/GenBank/DDBJ whole genome shotgun (WGS) entry which is preliminary data.</text>
</comment>
<evidence type="ECO:0000313" key="1">
    <source>
        <dbReference type="EMBL" id="MBB3774061.1"/>
    </source>
</evidence>
<dbReference type="Proteomes" id="UP000548685">
    <property type="component" value="Unassembled WGS sequence"/>
</dbReference>
<proteinExistence type="predicted"/>
<evidence type="ECO:0000313" key="3">
    <source>
        <dbReference type="Proteomes" id="UP000430021"/>
    </source>
</evidence>
<dbReference type="OrthoDB" id="8453017at2"/>
<dbReference type="RefSeq" id="WP_160760335.1">
    <property type="nucleotide sequence ID" value="NZ_BAAADZ010000002.1"/>
</dbReference>
<dbReference type="AlphaFoldDB" id="A0A6I4ULR7"/>
<organism evidence="2 3">
    <name type="scientific">Erythrobacter ramosus</name>
    <dbReference type="NCBI Taxonomy" id="35811"/>
    <lineage>
        <taxon>Bacteria</taxon>
        <taxon>Pseudomonadati</taxon>
        <taxon>Pseudomonadota</taxon>
        <taxon>Alphaproteobacteria</taxon>
        <taxon>Sphingomonadales</taxon>
        <taxon>Erythrobacteraceae</taxon>
        <taxon>Erythrobacter/Porphyrobacter group</taxon>
        <taxon>Erythrobacter</taxon>
    </lineage>
</organism>
<protein>
    <submittedName>
        <fullName evidence="2">Uncharacterized protein</fullName>
    </submittedName>
</protein>
<reference evidence="2 3" key="1">
    <citation type="submission" date="2019-12" db="EMBL/GenBank/DDBJ databases">
        <title>Genomic-based taxomic classification of the family Erythrobacteraceae.</title>
        <authorList>
            <person name="Xu L."/>
        </authorList>
    </citation>
    <scope>NUCLEOTIDE SEQUENCE [LARGE SCALE GENOMIC DNA]</scope>
    <source>
        <strain evidence="2 3">JCM 10282</strain>
    </source>
</reference>
<dbReference type="Proteomes" id="UP000430021">
    <property type="component" value="Unassembled WGS sequence"/>
</dbReference>
<evidence type="ECO:0000313" key="2">
    <source>
        <dbReference type="EMBL" id="MXP38275.1"/>
    </source>
</evidence>
<dbReference type="EMBL" id="JACICE010000001">
    <property type="protein sequence ID" value="MBB3774061.1"/>
    <property type="molecule type" value="Genomic_DNA"/>
</dbReference>
<sequence length="181" mass="21136">MWFDMYGPFELTRVEREIPARQPDFWEQVRESSERYGSKPEDLEQAIGCYAFGLRHGETMKPWYIGMTVSQGGFRREVLQPHKRDHYDEVTTKHNGTPIMFLMPLLTPEGYFSRDRTGTKPLIHWVEKMLFGVALRQNLECRNQRDTKYLRNVVVHGIFNSRPAGRQGPEVTAARKMFGAP</sequence>
<gene>
    <name evidence="1" type="ORF">FHS52_000004</name>
    <name evidence="2" type="ORF">GRI59_06570</name>
</gene>